<protein>
    <recommendedName>
        <fullName evidence="3">Transposase</fullName>
    </recommendedName>
</protein>
<gene>
    <name evidence="1" type="ORF">DP115_27575</name>
</gene>
<evidence type="ECO:0000313" key="1">
    <source>
        <dbReference type="EMBL" id="NMF66294.1"/>
    </source>
</evidence>
<organism evidence="1 2">
    <name type="scientific">Brasilonema octagenarum UFV-OR1</name>
    <dbReference type="NCBI Taxonomy" id="417115"/>
    <lineage>
        <taxon>Bacteria</taxon>
        <taxon>Bacillati</taxon>
        <taxon>Cyanobacteriota</taxon>
        <taxon>Cyanophyceae</taxon>
        <taxon>Nostocales</taxon>
        <taxon>Scytonemataceae</taxon>
        <taxon>Brasilonema</taxon>
        <taxon>Octagenarum group</taxon>
    </lineage>
</organism>
<sequence length="66" mass="7778">MPQRGEPDARYLCRETLLQYWLRKAQLLAGLAPSGFTSRLRRETRLQRWIHRKALLCAPTSLKIQN</sequence>
<reference evidence="1 2" key="1">
    <citation type="submission" date="2018-06" db="EMBL/GenBank/DDBJ databases">
        <title>Comparative genomics of Brasilonema spp. strains.</title>
        <authorList>
            <person name="Alvarenga D.O."/>
            <person name="Fiore M.F."/>
            <person name="Varani A.M."/>
        </authorList>
    </citation>
    <scope>NUCLEOTIDE SEQUENCE [LARGE SCALE GENOMIC DNA]</scope>
    <source>
        <strain evidence="1 2">UFV-OR1</strain>
    </source>
</reference>
<proteinExistence type="predicted"/>
<dbReference type="EMBL" id="QMEC01000147">
    <property type="protein sequence ID" value="NMF66294.1"/>
    <property type="molecule type" value="Genomic_DNA"/>
</dbReference>
<keyword evidence="2" id="KW-1185">Reference proteome</keyword>
<evidence type="ECO:0000313" key="2">
    <source>
        <dbReference type="Proteomes" id="UP000762253"/>
    </source>
</evidence>
<comment type="caution">
    <text evidence="1">The sequence shown here is derived from an EMBL/GenBank/DDBJ whole genome shotgun (WGS) entry which is preliminary data.</text>
</comment>
<name>A0ABX1MHR6_9CYAN</name>
<evidence type="ECO:0008006" key="3">
    <source>
        <dbReference type="Google" id="ProtNLM"/>
    </source>
</evidence>
<accession>A0ABX1MHR6</accession>
<dbReference type="Proteomes" id="UP000762253">
    <property type="component" value="Unassembled WGS sequence"/>
</dbReference>